<accession>A0A2P2BWJ1</accession>
<feature type="transmembrane region" description="Helical" evidence="1">
    <location>
        <begin position="28"/>
        <end position="48"/>
    </location>
</feature>
<dbReference type="EMBL" id="CZKA01000004">
    <property type="protein sequence ID" value="CUR54118.1"/>
    <property type="molecule type" value="Genomic_DNA"/>
</dbReference>
<keyword evidence="1" id="KW-1133">Transmembrane helix</keyword>
<gene>
    <name evidence="2" type="ORF">NOCA2120151</name>
</gene>
<keyword evidence="1" id="KW-0812">Transmembrane</keyword>
<feature type="transmembrane region" description="Helical" evidence="1">
    <location>
        <begin position="60"/>
        <end position="79"/>
    </location>
</feature>
<evidence type="ECO:0000313" key="2">
    <source>
        <dbReference type="EMBL" id="CUR54118.1"/>
    </source>
</evidence>
<name>A0A2P2BWJ1_9ZZZZ</name>
<reference evidence="2" key="1">
    <citation type="submission" date="2015-08" db="EMBL/GenBank/DDBJ databases">
        <authorList>
            <person name="Babu N.S."/>
            <person name="Beckwith C.J."/>
            <person name="Beseler K.G."/>
            <person name="Brison A."/>
            <person name="Carone J.V."/>
            <person name="Caskin T.P."/>
            <person name="Diamond M."/>
            <person name="Durham M.E."/>
            <person name="Foxe J.M."/>
            <person name="Go M."/>
            <person name="Henderson B.A."/>
            <person name="Jones I.B."/>
            <person name="McGettigan J.A."/>
            <person name="Micheletti S.J."/>
            <person name="Nasrallah M.E."/>
            <person name="Ortiz D."/>
            <person name="Piller C.R."/>
            <person name="Privatt S.R."/>
            <person name="Schneider S.L."/>
            <person name="Sharp S."/>
            <person name="Smith T.C."/>
            <person name="Stanton J.D."/>
            <person name="Ullery H.E."/>
            <person name="Wilson R.J."/>
            <person name="Serrano M.G."/>
            <person name="Buck G."/>
            <person name="Lee V."/>
            <person name="Wang Y."/>
            <person name="Carvalho R."/>
            <person name="Voegtly L."/>
            <person name="Shi R."/>
            <person name="Duckworth R."/>
            <person name="Johnson A."/>
            <person name="Loviza R."/>
            <person name="Walstead R."/>
            <person name="Shah Z."/>
            <person name="Kiflezghi M."/>
            <person name="Wade K."/>
            <person name="Ball S.L."/>
            <person name="Bradley K.W."/>
            <person name="Asai D.J."/>
            <person name="Bowman C.A."/>
            <person name="Russell D.A."/>
            <person name="Pope W.H."/>
            <person name="Jacobs-Sera D."/>
            <person name="Hendrix R.W."/>
            <person name="Hatfull G.F."/>
        </authorList>
    </citation>
    <scope>NUCLEOTIDE SEQUENCE</scope>
</reference>
<dbReference type="AlphaFoldDB" id="A0A2P2BWJ1"/>
<proteinExistence type="predicted"/>
<sequence>MAIRVRTWTVHQTRLQAYIGRVITLVRFARILILLILAFVTISLVMSLGTPGTGVIEKVVLLALIVGCVFLAAKVSTLATRTQARLQRH</sequence>
<evidence type="ECO:0000256" key="1">
    <source>
        <dbReference type="SAM" id="Phobius"/>
    </source>
</evidence>
<keyword evidence="1" id="KW-0472">Membrane</keyword>
<organism evidence="2">
    <name type="scientific">metagenome</name>
    <dbReference type="NCBI Taxonomy" id="256318"/>
    <lineage>
        <taxon>unclassified sequences</taxon>
        <taxon>metagenomes</taxon>
    </lineage>
</organism>
<protein>
    <submittedName>
        <fullName evidence="2">Uncharacterized protein</fullName>
    </submittedName>
</protein>